<evidence type="ECO:0000313" key="4">
    <source>
        <dbReference type="Proteomes" id="UP000199759"/>
    </source>
</evidence>
<dbReference type="OrthoDB" id="5377981at2"/>
<dbReference type="InterPro" id="IPR050789">
    <property type="entry name" value="Diverse_Enzym_Activities"/>
</dbReference>
<dbReference type="InterPro" id="IPR012338">
    <property type="entry name" value="Beta-lactam/transpept-like"/>
</dbReference>
<organism evidence="3 4">
    <name type="scientific">Maricaulis salignorans</name>
    <dbReference type="NCBI Taxonomy" id="144026"/>
    <lineage>
        <taxon>Bacteria</taxon>
        <taxon>Pseudomonadati</taxon>
        <taxon>Pseudomonadota</taxon>
        <taxon>Alphaproteobacteria</taxon>
        <taxon>Maricaulales</taxon>
        <taxon>Maricaulaceae</taxon>
        <taxon>Maricaulis</taxon>
    </lineage>
</organism>
<keyword evidence="4" id="KW-1185">Reference proteome</keyword>
<dbReference type="AlphaFoldDB" id="A0A1G9PV26"/>
<dbReference type="SUPFAM" id="SSF56601">
    <property type="entry name" value="beta-lactamase/transpeptidase-like"/>
    <property type="match status" value="1"/>
</dbReference>
<feature type="signal peptide" evidence="1">
    <location>
        <begin position="1"/>
        <end position="23"/>
    </location>
</feature>
<evidence type="ECO:0000259" key="2">
    <source>
        <dbReference type="Pfam" id="PF00144"/>
    </source>
</evidence>
<dbReference type="RefSeq" id="WP_091767678.1">
    <property type="nucleotide sequence ID" value="NZ_FNHG01000004.1"/>
</dbReference>
<dbReference type="PANTHER" id="PTHR43283">
    <property type="entry name" value="BETA-LACTAMASE-RELATED"/>
    <property type="match status" value="1"/>
</dbReference>
<dbReference type="STRING" id="144026.SAMN04488568_10440"/>
<dbReference type="PANTHER" id="PTHR43283:SF3">
    <property type="entry name" value="BETA-LACTAMASE FAMILY PROTEIN (AFU_ORTHOLOGUE AFUA_5G07500)"/>
    <property type="match status" value="1"/>
</dbReference>
<sequence length="432" mass="46475">MFRRILWASAAVALLALAPACSRGVQLATVNADTPARAAVANFDTAGLERYEAAIAERAARQDRAGYASILIRNGETHIVTAGVRDVASGEPMLADTRVRLASMTKPVTAIAVMMLVESGDIALDDPVSDYIPAFADTRVATSLEPDADGNFPTEPLARPITIHHLLTHSGGVGYIFDNDTALGHEYIEHTLYQGTGDLAEKVDELAALPLYAQPGAHWIYSYSNDILGRVVEVASGLPFEDFLRTRIFEPLGMHDTSFFVTDEQRAAAATLYVHDADGRIQPAFSEANLEYVPSWASGGGGLISTASDYARFASMLAGRGRLGDVTIVQPETLAAMTTNQIETTRLPAYMAGLGYGYGFGIVLPGTDETPPLGIPGDYSWGGLYDTEFFVSPSTGLVAIIMTQEFPTENMPGGRTRTWWRSAVYDTLPQPE</sequence>
<evidence type="ECO:0000313" key="3">
    <source>
        <dbReference type="EMBL" id="SDM02513.1"/>
    </source>
</evidence>
<proteinExistence type="predicted"/>
<feature type="domain" description="Beta-lactamase-related" evidence="2">
    <location>
        <begin position="53"/>
        <end position="410"/>
    </location>
</feature>
<name>A0A1G9PV26_9PROT</name>
<feature type="chain" id="PRO_5011667218" evidence="1">
    <location>
        <begin position="24"/>
        <end position="432"/>
    </location>
</feature>
<dbReference type="Pfam" id="PF00144">
    <property type="entry name" value="Beta-lactamase"/>
    <property type="match status" value="1"/>
</dbReference>
<dbReference type="Gene3D" id="3.40.710.10">
    <property type="entry name" value="DD-peptidase/beta-lactamase superfamily"/>
    <property type="match status" value="1"/>
</dbReference>
<gene>
    <name evidence="3" type="ORF">SAMN04488568_10440</name>
</gene>
<dbReference type="Proteomes" id="UP000199759">
    <property type="component" value="Unassembled WGS sequence"/>
</dbReference>
<evidence type="ECO:0000256" key="1">
    <source>
        <dbReference type="SAM" id="SignalP"/>
    </source>
</evidence>
<reference evidence="3 4" key="1">
    <citation type="submission" date="2016-10" db="EMBL/GenBank/DDBJ databases">
        <authorList>
            <person name="de Groot N.N."/>
        </authorList>
    </citation>
    <scope>NUCLEOTIDE SEQUENCE [LARGE SCALE GENOMIC DNA]</scope>
    <source>
        <strain evidence="3 4">DSM 16077</strain>
    </source>
</reference>
<keyword evidence="1" id="KW-0732">Signal</keyword>
<accession>A0A1G9PV26</accession>
<dbReference type="InterPro" id="IPR001466">
    <property type="entry name" value="Beta-lactam-related"/>
</dbReference>
<protein>
    <submittedName>
        <fullName evidence="3">CubicO group peptidase, beta-lactamase class C family</fullName>
    </submittedName>
</protein>
<dbReference type="EMBL" id="FNHG01000004">
    <property type="protein sequence ID" value="SDM02513.1"/>
    <property type="molecule type" value="Genomic_DNA"/>
</dbReference>